<protein>
    <recommendedName>
        <fullName evidence="5">Rqc2 homolog RqcH</fullName>
        <shortName evidence="5">RqcH</shortName>
    </recommendedName>
</protein>
<proteinExistence type="inferred from homology"/>
<comment type="similarity">
    <text evidence="5">Belongs to the NEMF family.</text>
</comment>
<dbReference type="Proteomes" id="UP000013523">
    <property type="component" value="Chromosome"/>
</dbReference>
<dbReference type="OrthoDB" id="9766163at2"/>
<dbReference type="GO" id="GO:1990112">
    <property type="term" value="C:RQC complex"/>
    <property type="evidence" value="ECO:0007669"/>
    <property type="project" value="TreeGrafter"/>
</dbReference>
<reference evidence="7 8" key="1">
    <citation type="submission" date="2012-01" db="EMBL/GenBank/DDBJ databases">
        <title>Complete sequence of chromosome of Clostridium pasteurianum BC1.</title>
        <authorList>
            <consortium name="US DOE Joint Genome Institute"/>
            <person name="Lucas S."/>
            <person name="Han J."/>
            <person name="Lapidus A."/>
            <person name="Cheng J.-F."/>
            <person name="Goodwin L."/>
            <person name="Pitluck S."/>
            <person name="Peters L."/>
            <person name="Mikhailova N."/>
            <person name="Teshima H."/>
            <person name="Detter J.C."/>
            <person name="Han C."/>
            <person name="Tapia R."/>
            <person name="Land M."/>
            <person name="Hauser L."/>
            <person name="Kyrpides N."/>
            <person name="Ivanova N."/>
            <person name="Pagani I."/>
            <person name="Dunn J."/>
            <person name="Taghavi S."/>
            <person name="Francis A."/>
            <person name="van der Lelie D."/>
            <person name="Woyke T."/>
        </authorList>
    </citation>
    <scope>NUCLEOTIDE SEQUENCE [LARGE SCALE GENOMIC DNA]</scope>
    <source>
        <strain evidence="7 8">BC1</strain>
    </source>
</reference>
<dbReference type="eggNOG" id="COG1293">
    <property type="taxonomic scope" value="Bacteria"/>
</dbReference>
<dbReference type="RefSeq" id="WP_015616011.1">
    <property type="nucleotide sequence ID" value="NC_021182.1"/>
</dbReference>
<evidence type="ECO:0000313" key="7">
    <source>
        <dbReference type="EMBL" id="AGK97717.1"/>
    </source>
</evidence>
<sequence>MALDGIYIYSILCELKDKFIGSRISKINQPEKDELNFLIRGIDNKNYRLLISASSSYPKIHITKNSKQNPLTPPMFCMVLRKYLLNAKIVDIRQVSTDRIIIFDFESVDDLGFNSIYSLIVEIMGRHSNITLVRARDTLIMDSIKHITPEINRFRSLYPGIEYIYPPKSERLNPFNFSKEDFLGYLSNNNISIDENMCSKVFIGVSKPLSREIMFRLHLSIEIDNITSDKAYDCINNFFKDLKDRKFSYNTYSENDIIKEFSCVKLTNLKSMDEAEYFSSSELLENFYFEKDRADRLNNHSIDLQRIVNTNLDRCLKKDEILKQKLIECESKDKYKLYGELLTANIYSIKKGNKNITLQNYYSEALENITIKLNENKTPSENIQIYFKKYNKLKTTEKMAKIQLEANSKEIEYLQSVFTNIKNCEDYNEIEEIKKELIETGYIKFNKKNNKKSPKASKPYHFISSDGIDIYVGKNNFQNDYLTLKFADKRDIWMHTKNIPGSHVIIKNYGPISDKTLEEAAGLAAYYSKAKHSNNVAVDYTEVKNVKKPSGAKPGMVIYLTNKTINIMPKKLDQHK</sequence>
<dbReference type="HOGENOM" id="CLU_022481_2_1_9"/>
<evidence type="ECO:0000256" key="4">
    <source>
        <dbReference type="ARBA" id="ARBA00022917"/>
    </source>
</evidence>
<organism evidence="7 8">
    <name type="scientific">Clostridium pasteurianum BC1</name>
    <dbReference type="NCBI Taxonomy" id="86416"/>
    <lineage>
        <taxon>Bacteria</taxon>
        <taxon>Bacillati</taxon>
        <taxon>Bacillota</taxon>
        <taxon>Clostridia</taxon>
        <taxon>Eubacteriales</taxon>
        <taxon>Clostridiaceae</taxon>
        <taxon>Clostridium</taxon>
    </lineage>
</organism>
<keyword evidence="4 5" id="KW-0648">Protein biosynthesis</keyword>
<dbReference type="Pfam" id="PF05670">
    <property type="entry name" value="NFACT-R_1"/>
    <property type="match status" value="1"/>
</dbReference>
<dbReference type="GO" id="GO:0019843">
    <property type="term" value="F:rRNA binding"/>
    <property type="evidence" value="ECO:0007669"/>
    <property type="project" value="UniProtKB-UniRule"/>
</dbReference>
<evidence type="ECO:0000256" key="3">
    <source>
        <dbReference type="ARBA" id="ARBA00022884"/>
    </source>
</evidence>
<dbReference type="AlphaFoldDB" id="R4K3L2"/>
<comment type="subunit">
    <text evidence="5">Associates with stalled 50S ribosomal subunits. Binds to RqcP.</text>
</comment>
<dbReference type="GO" id="GO:0000049">
    <property type="term" value="F:tRNA binding"/>
    <property type="evidence" value="ECO:0007669"/>
    <property type="project" value="UniProtKB-UniRule"/>
</dbReference>
<dbReference type="InterPro" id="IPR051608">
    <property type="entry name" value="RQC_Subunit_NEMF"/>
</dbReference>
<dbReference type="PATRIC" id="fig|86416.3.peg.2865"/>
<evidence type="ECO:0000256" key="2">
    <source>
        <dbReference type="ARBA" id="ARBA00022730"/>
    </source>
</evidence>
<keyword evidence="2 5" id="KW-0699">rRNA-binding</keyword>
<keyword evidence="8" id="KW-1185">Reference proteome</keyword>
<dbReference type="KEGG" id="cpas:Clopa_2879"/>
<name>R4K3L2_CLOPA</name>
<dbReference type="Pfam" id="PF05833">
    <property type="entry name" value="NFACT_N"/>
    <property type="match status" value="1"/>
</dbReference>
<keyword evidence="3 5" id="KW-0694">RNA-binding</keyword>
<comment type="function">
    <text evidence="5">Key component of the ribosome quality control system (RQC), a ribosome-associated complex that mediates the extraction of incompletely synthesized nascent chains from stalled ribosomes and their subsequent degradation. RqcH recruits Ala-charged tRNA, and with RqcP directs the elongation of stalled nascent chains on 50S ribosomal subunits, leading to non-templated C-terminal alanine extensions (Ala tail). The Ala tail promotes nascent chain degradation. May add between 1 and at least 8 Ala residues. Binds to stalled 50S ribosomal subunits.</text>
</comment>
<dbReference type="EMBL" id="CP003261">
    <property type="protein sequence ID" value="AGK97717.1"/>
    <property type="molecule type" value="Genomic_DNA"/>
</dbReference>
<dbReference type="PANTHER" id="PTHR15239">
    <property type="entry name" value="NUCLEAR EXPORT MEDIATOR FACTOR NEMF"/>
    <property type="match status" value="1"/>
</dbReference>
<keyword evidence="1 5" id="KW-0820">tRNA-binding</keyword>
<dbReference type="GO" id="GO:0072344">
    <property type="term" value="P:rescue of stalled ribosome"/>
    <property type="evidence" value="ECO:0007669"/>
    <property type="project" value="UniProtKB-UniRule"/>
</dbReference>
<accession>R4K3L2</accession>
<dbReference type="PANTHER" id="PTHR15239:SF6">
    <property type="entry name" value="RIBOSOME QUALITY CONTROL COMPLEX SUBUNIT NEMF"/>
    <property type="match status" value="1"/>
</dbReference>
<dbReference type="GO" id="GO:0043023">
    <property type="term" value="F:ribosomal large subunit binding"/>
    <property type="evidence" value="ECO:0007669"/>
    <property type="project" value="UniProtKB-UniRule"/>
</dbReference>
<gene>
    <name evidence="5" type="primary">rqcH</name>
    <name evidence="7" type="ORF">Clopa_2879</name>
</gene>
<dbReference type="HAMAP" id="MF_00844_B">
    <property type="entry name" value="RqcH_B"/>
    <property type="match status" value="1"/>
</dbReference>
<dbReference type="InterPro" id="IPR008532">
    <property type="entry name" value="NFACT_RNA-bd"/>
</dbReference>
<evidence type="ECO:0000313" key="8">
    <source>
        <dbReference type="Proteomes" id="UP000013523"/>
    </source>
</evidence>
<dbReference type="Gene3D" id="2.30.310.10">
    <property type="entry name" value="ibrinogen binding protein from staphylococcus aureus domain"/>
    <property type="match status" value="1"/>
</dbReference>
<feature type="domain" description="NFACT RNA-binding" evidence="6">
    <location>
        <begin position="458"/>
        <end position="551"/>
    </location>
</feature>
<dbReference type="STRING" id="86416.Clopa_2879"/>
<evidence type="ECO:0000259" key="6">
    <source>
        <dbReference type="Pfam" id="PF05670"/>
    </source>
</evidence>
<evidence type="ECO:0000256" key="5">
    <source>
        <dbReference type="HAMAP-Rule" id="MF_00844"/>
    </source>
</evidence>
<dbReference type="FunFam" id="2.30.310.10:FF:000004">
    <property type="entry name" value="Fibronectin-binding protein A"/>
    <property type="match status" value="1"/>
</dbReference>
<dbReference type="InterPro" id="IPR043682">
    <property type="entry name" value="RqcH_bacterial"/>
</dbReference>
<evidence type="ECO:0000256" key="1">
    <source>
        <dbReference type="ARBA" id="ARBA00022555"/>
    </source>
</evidence>